<name>A0A238VYQ6_9FLAO</name>
<dbReference type="EMBL" id="FZNT01000002">
    <property type="protein sequence ID" value="SNR39460.1"/>
    <property type="molecule type" value="Genomic_DNA"/>
</dbReference>
<organism evidence="1 2">
    <name type="scientific">Lutibacter agarilyticus</name>
    <dbReference type="NCBI Taxonomy" id="1109740"/>
    <lineage>
        <taxon>Bacteria</taxon>
        <taxon>Pseudomonadati</taxon>
        <taxon>Bacteroidota</taxon>
        <taxon>Flavobacteriia</taxon>
        <taxon>Flavobacteriales</taxon>
        <taxon>Flavobacteriaceae</taxon>
        <taxon>Lutibacter</taxon>
    </lineage>
</organism>
<dbReference type="Proteomes" id="UP000198384">
    <property type="component" value="Unassembled WGS sequence"/>
</dbReference>
<protein>
    <recommendedName>
        <fullName evidence="3">Tellurite resistance protein TerB</fullName>
    </recommendedName>
</protein>
<dbReference type="AlphaFoldDB" id="A0A238VYQ6"/>
<gene>
    <name evidence="1" type="ORF">SAMN06265371_102258</name>
</gene>
<reference evidence="1 2" key="1">
    <citation type="submission" date="2017-06" db="EMBL/GenBank/DDBJ databases">
        <authorList>
            <person name="Kim H.J."/>
            <person name="Triplett B.A."/>
        </authorList>
    </citation>
    <scope>NUCLEOTIDE SEQUENCE [LARGE SCALE GENOMIC DNA]</scope>
    <source>
        <strain evidence="1 2">DSM 29150</strain>
    </source>
</reference>
<dbReference type="SUPFAM" id="SSF158682">
    <property type="entry name" value="TerB-like"/>
    <property type="match status" value="1"/>
</dbReference>
<evidence type="ECO:0008006" key="3">
    <source>
        <dbReference type="Google" id="ProtNLM"/>
    </source>
</evidence>
<keyword evidence="2" id="KW-1185">Reference proteome</keyword>
<dbReference type="InterPro" id="IPR029024">
    <property type="entry name" value="TerB-like"/>
</dbReference>
<dbReference type="Gene3D" id="1.10.3680.10">
    <property type="entry name" value="TerB-like"/>
    <property type="match status" value="1"/>
</dbReference>
<evidence type="ECO:0000313" key="2">
    <source>
        <dbReference type="Proteomes" id="UP000198384"/>
    </source>
</evidence>
<accession>A0A238VYQ6</accession>
<dbReference type="OrthoDB" id="981083at2"/>
<evidence type="ECO:0000313" key="1">
    <source>
        <dbReference type="EMBL" id="SNR39460.1"/>
    </source>
</evidence>
<dbReference type="RefSeq" id="WP_089380448.1">
    <property type="nucleotide sequence ID" value="NZ_FZNT01000002.1"/>
</dbReference>
<proteinExistence type="predicted"/>
<sequence>MTISDLYPSGLHEENKGHFANIVRLALLDKIIDADEYELLKRLAKRLDISKTEFKDILKNPANYPVNPPVSYEDRLERLYDLTKMMFIDKNPTIDKTSIMDRIAVGLGFPIDTAREVVKAAIDFFLIEPDIDDFKAAIKKVDKINR</sequence>